<dbReference type="Gene3D" id="2.60.40.420">
    <property type="entry name" value="Cupredoxins - blue copper proteins"/>
    <property type="match status" value="3"/>
</dbReference>
<dbReference type="Proteomes" id="UP000720189">
    <property type="component" value="Unassembled WGS sequence"/>
</dbReference>
<evidence type="ECO:0000313" key="10">
    <source>
        <dbReference type="EMBL" id="KAH7237505.1"/>
    </source>
</evidence>
<dbReference type="PROSITE" id="PS00079">
    <property type="entry name" value="MULTICOPPER_OXIDASE1"/>
    <property type="match status" value="1"/>
</dbReference>
<accession>A0A9P9GDF0</accession>
<proteinExistence type="inferred from homology"/>
<dbReference type="OrthoDB" id="2121828at2759"/>
<comment type="caution">
    <text evidence="10">The sequence shown here is derived from an EMBL/GenBank/DDBJ whole genome shotgun (WGS) entry which is preliminary data.</text>
</comment>
<dbReference type="InterPro" id="IPR045087">
    <property type="entry name" value="Cu-oxidase_fam"/>
</dbReference>
<dbReference type="PANTHER" id="PTHR11709:SF71">
    <property type="entry name" value="OXIDOREDUCTASE TPCJ"/>
    <property type="match status" value="1"/>
</dbReference>
<dbReference type="GeneID" id="70225972"/>
<protein>
    <submittedName>
        <fullName evidence="10">Cupredoxin</fullName>
    </submittedName>
</protein>
<gene>
    <name evidence="10" type="ORF">BKA55DRAFT_596998</name>
</gene>
<dbReference type="InterPro" id="IPR001117">
    <property type="entry name" value="Cu-oxidase_2nd"/>
</dbReference>
<dbReference type="CDD" id="cd13901">
    <property type="entry name" value="CuRO_3_MaLCC_like"/>
    <property type="match status" value="1"/>
</dbReference>
<evidence type="ECO:0000256" key="3">
    <source>
        <dbReference type="ARBA" id="ARBA00022729"/>
    </source>
</evidence>
<evidence type="ECO:0000259" key="8">
    <source>
        <dbReference type="Pfam" id="PF07731"/>
    </source>
</evidence>
<dbReference type="InterPro" id="IPR008972">
    <property type="entry name" value="Cupredoxin"/>
</dbReference>
<dbReference type="Pfam" id="PF07732">
    <property type="entry name" value="Cu-oxidase_3"/>
    <property type="match status" value="1"/>
</dbReference>
<evidence type="ECO:0000259" key="7">
    <source>
        <dbReference type="Pfam" id="PF00394"/>
    </source>
</evidence>
<keyword evidence="4" id="KW-0560">Oxidoreductase</keyword>
<organism evidence="10 11">
    <name type="scientific">Fusarium redolens</name>
    <dbReference type="NCBI Taxonomy" id="48865"/>
    <lineage>
        <taxon>Eukaryota</taxon>
        <taxon>Fungi</taxon>
        <taxon>Dikarya</taxon>
        <taxon>Ascomycota</taxon>
        <taxon>Pezizomycotina</taxon>
        <taxon>Sordariomycetes</taxon>
        <taxon>Hypocreomycetidae</taxon>
        <taxon>Hypocreales</taxon>
        <taxon>Nectriaceae</taxon>
        <taxon>Fusarium</taxon>
        <taxon>Fusarium redolens species complex</taxon>
    </lineage>
</organism>
<feature type="domain" description="Plastocyanin-like" evidence="9">
    <location>
        <begin position="93"/>
        <end position="197"/>
    </location>
</feature>
<keyword evidence="5" id="KW-0186">Copper</keyword>
<keyword evidence="6" id="KW-0325">Glycoprotein</keyword>
<dbReference type="PROSITE" id="PS00080">
    <property type="entry name" value="MULTICOPPER_OXIDASE2"/>
    <property type="match status" value="1"/>
</dbReference>
<evidence type="ECO:0000256" key="1">
    <source>
        <dbReference type="ARBA" id="ARBA00010609"/>
    </source>
</evidence>
<dbReference type="SUPFAM" id="SSF49503">
    <property type="entry name" value="Cupredoxins"/>
    <property type="match status" value="3"/>
</dbReference>
<dbReference type="Pfam" id="PF07731">
    <property type="entry name" value="Cu-oxidase_2"/>
    <property type="match status" value="1"/>
</dbReference>
<dbReference type="InterPro" id="IPR011706">
    <property type="entry name" value="Cu-oxidase_C"/>
</dbReference>
<name>A0A9P9GDF0_FUSRE</name>
<dbReference type="InterPro" id="IPR011707">
    <property type="entry name" value="Cu-oxidase-like_N"/>
</dbReference>
<dbReference type="GO" id="GO:0005507">
    <property type="term" value="F:copper ion binding"/>
    <property type="evidence" value="ECO:0007669"/>
    <property type="project" value="InterPro"/>
</dbReference>
<feature type="domain" description="Plastocyanin-like" evidence="7">
    <location>
        <begin position="206"/>
        <end position="351"/>
    </location>
</feature>
<dbReference type="FunFam" id="2.60.40.420:FF:000045">
    <property type="entry name" value="Laccase 2"/>
    <property type="match status" value="1"/>
</dbReference>
<dbReference type="AlphaFoldDB" id="A0A9P9GDF0"/>
<dbReference type="InterPro" id="IPR033138">
    <property type="entry name" value="Cu_oxidase_CS"/>
</dbReference>
<dbReference type="CDD" id="cd13880">
    <property type="entry name" value="CuRO_2_MaLCC_like"/>
    <property type="match status" value="1"/>
</dbReference>
<evidence type="ECO:0000256" key="4">
    <source>
        <dbReference type="ARBA" id="ARBA00023002"/>
    </source>
</evidence>
<comment type="similarity">
    <text evidence="1">Belongs to the multicopper oxidase family.</text>
</comment>
<keyword evidence="3" id="KW-0732">Signal</keyword>
<evidence type="ECO:0000256" key="5">
    <source>
        <dbReference type="ARBA" id="ARBA00023008"/>
    </source>
</evidence>
<evidence type="ECO:0000313" key="11">
    <source>
        <dbReference type="Proteomes" id="UP000720189"/>
    </source>
</evidence>
<reference evidence="10" key="1">
    <citation type="journal article" date="2021" name="Nat. Commun.">
        <title>Genetic determinants of endophytism in the Arabidopsis root mycobiome.</title>
        <authorList>
            <person name="Mesny F."/>
            <person name="Miyauchi S."/>
            <person name="Thiergart T."/>
            <person name="Pickel B."/>
            <person name="Atanasova L."/>
            <person name="Karlsson M."/>
            <person name="Huettel B."/>
            <person name="Barry K.W."/>
            <person name="Haridas S."/>
            <person name="Chen C."/>
            <person name="Bauer D."/>
            <person name="Andreopoulos W."/>
            <person name="Pangilinan J."/>
            <person name="LaButti K."/>
            <person name="Riley R."/>
            <person name="Lipzen A."/>
            <person name="Clum A."/>
            <person name="Drula E."/>
            <person name="Henrissat B."/>
            <person name="Kohler A."/>
            <person name="Grigoriev I.V."/>
            <person name="Martin F.M."/>
            <person name="Hacquard S."/>
        </authorList>
    </citation>
    <scope>NUCLEOTIDE SEQUENCE</scope>
    <source>
        <strain evidence="10">MPI-CAGE-AT-0023</strain>
    </source>
</reference>
<keyword evidence="11" id="KW-1185">Reference proteome</keyword>
<dbReference type="EMBL" id="JAGMUX010000015">
    <property type="protein sequence ID" value="KAH7237505.1"/>
    <property type="molecule type" value="Genomic_DNA"/>
</dbReference>
<dbReference type="RefSeq" id="XP_046045364.1">
    <property type="nucleotide sequence ID" value="XM_046196018.1"/>
</dbReference>
<keyword evidence="2" id="KW-0479">Metal-binding</keyword>
<dbReference type="Pfam" id="PF00394">
    <property type="entry name" value="Cu-oxidase"/>
    <property type="match status" value="1"/>
</dbReference>
<evidence type="ECO:0000259" key="9">
    <source>
        <dbReference type="Pfam" id="PF07732"/>
    </source>
</evidence>
<evidence type="ECO:0000256" key="2">
    <source>
        <dbReference type="ARBA" id="ARBA00022723"/>
    </source>
</evidence>
<feature type="domain" description="Plastocyanin-like" evidence="8">
    <location>
        <begin position="435"/>
        <end position="559"/>
    </location>
</feature>
<dbReference type="PANTHER" id="PTHR11709">
    <property type="entry name" value="MULTI-COPPER OXIDASE"/>
    <property type="match status" value="1"/>
</dbReference>
<sequence length="603" mass="69078">MGFYNACKTFIVYTVTFFSLPFHEHIGGDSEQPVLSFEHNQISKSYPKFPAPNGPDSPDEDFTCSSDGHNFSIHADYETMYPPGVLREYWLEVNNKTINGDGIDNRYGKVFNQTYPSPWIKAFWGDLIRVHVTNKLRYNGTTTHWHGIRQNGTMEMDGVNGVTQCPIAPNDTFTYEFRALQYGSSWYHSHYSLPYADAHYDEAKDPILITDWNHRSAFQEWERELTGVPTRPQMNSILMNGIGNFAGSFPRERYNITVTKGKKYLLRIINTSIDTTFLFSIDNHHFEVMSSDFVPIHPYTVDHILVGIGQRYHVVLHANPTNTTKYPASDDGNYWIRTVPADGCKGFENGNEPDERQGILRYDSKSKAVPQTWRGEWNKLAAMRRDKSKDLQLGLQQEKNRPHLGDKFSWWAFGAQPLWLNFSEPTITLLDEKKEWPGDYVIVPAENRDGWVYLVITAPATEELGNNRTFISLAHPLHLHGHDFSLLAQGSNSSQIDDPDNPIALKFDNPPRRDVALIPAGGYLIVAFKADNPGSWLFHCHIAWHASSGLALQIMEREEDLRKMMTPEKLKQINDGCKKWKDWYGNRKNHWNPVGIFQDDSGV</sequence>
<evidence type="ECO:0000256" key="6">
    <source>
        <dbReference type="ARBA" id="ARBA00023180"/>
    </source>
</evidence>
<dbReference type="GO" id="GO:0016491">
    <property type="term" value="F:oxidoreductase activity"/>
    <property type="evidence" value="ECO:0007669"/>
    <property type="project" value="UniProtKB-KW"/>
</dbReference>
<dbReference type="InterPro" id="IPR002355">
    <property type="entry name" value="Cu_oxidase_Cu_BS"/>
</dbReference>